<feature type="transmembrane region" description="Helical" evidence="7">
    <location>
        <begin position="379"/>
        <end position="408"/>
    </location>
</feature>
<evidence type="ECO:0000313" key="9">
    <source>
        <dbReference type="EMBL" id="QDU94028.1"/>
    </source>
</evidence>
<keyword evidence="7" id="KW-0812">Transmembrane</keyword>
<dbReference type="InterPro" id="IPR000719">
    <property type="entry name" value="Prot_kinase_dom"/>
</dbReference>
<dbReference type="PANTHER" id="PTHR43289">
    <property type="entry name" value="MITOGEN-ACTIVATED PROTEIN KINASE KINASE KINASE 20-RELATED"/>
    <property type="match status" value="1"/>
</dbReference>
<dbReference type="GO" id="GO:0004674">
    <property type="term" value="F:protein serine/threonine kinase activity"/>
    <property type="evidence" value="ECO:0007669"/>
    <property type="project" value="UniProtKB-EC"/>
</dbReference>
<feature type="transmembrane region" description="Helical" evidence="7">
    <location>
        <begin position="529"/>
        <end position="551"/>
    </location>
</feature>
<dbReference type="PROSITE" id="PS00108">
    <property type="entry name" value="PROTEIN_KINASE_ST"/>
    <property type="match status" value="1"/>
</dbReference>
<dbReference type="KEGG" id="lcre:Pla8534_18140"/>
<dbReference type="PROSITE" id="PS00107">
    <property type="entry name" value="PROTEIN_KINASE_ATP"/>
    <property type="match status" value="1"/>
</dbReference>
<dbReference type="RefSeq" id="WP_145051741.1">
    <property type="nucleotide sequence ID" value="NZ_CP036433.1"/>
</dbReference>
<keyword evidence="2 5" id="KW-0547">Nucleotide-binding</keyword>
<sequence length="588" mass="64837">MPNPHPPPDDFRAEDPDQPLEDDAENLLSESEVVRRLDRLWRDDPSPPASPLPNLDGKQIGRYSIERVIGYGGFGVVYKARDHQLHRDVALKIPRPEVLLDRDKRYRFELEAQTAARLDHPAIVPVYEADVDGTPPYLASAYCPGLNLAEWLGWEAVRVAPQEAVALMETLADAIHYAHTQGVIHRDLKPSNIMLSPLDNRHPAPAAPLEHSSADGPKPLALSQYRPRLTDFGLARLTQAGLADTRSSMILGTPLYMSPEQAECQPDDVGPTTDIFALGAILYHLLTGVPPFAADSYPAVLARLGADTPDPIYLYRPDVDKDLQTICMKCLQKSPKDRYQSAVDLADDLRRYQSGDAIVARPANAIQRLQRWSVHRARVSSACAAIIVISCVKISIAFIGLLMISVLGEVPPESSEFSEVLAAHLLVTTPLDLFLIWAAQRQSRRRLPAALYWVAFAITYGFCLMTFCAACRLVPSPAWFQRMPGARTLVFTAISLLFAAQTIAWYLADWPRIDTQGNDRRRRWTKQAMLALPAIMLACIIATLAALPGAMRPAGPEESSLLEQIDPPANPQDDSRGAAVDPRLVGPS</sequence>
<dbReference type="OrthoDB" id="6111975at2"/>
<evidence type="ECO:0000256" key="1">
    <source>
        <dbReference type="ARBA" id="ARBA00022679"/>
    </source>
</evidence>
<dbReference type="Gene3D" id="1.10.510.10">
    <property type="entry name" value="Transferase(Phosphotransferase) domain 1"/>
    <property type="match status" value="1"/>
</dbReference>
<dbReference type="InterPro" id="IPR017441">
    <property type="entry name" value="Protein_kinase_ATP_BS"/>
</dbReference>
<reference evidence="9 10" key="1">
    <citation type="submission" date="2019-02" db="EMBL/GenBank/DDBJ databases">
        <title>Deep-cultivation of Planctomycetes and their phenomic and genomic characterization uncovers novel biology.</title>
        <authorList>
            <person name="Wiegand S."/>
            <person name="Jogler M."/>
            <person name="Boedeker C."/>
            <person name="Pinto D."/>
            <person name="Vollmers J."/>
            <person name="Rivas-Marin E."/>
            <person name="Kohn T."/>
            <person name="Peeters S.H."/>
            <person name="Heuer A."/>
            <person name="Rast P."/>
            <person name="Oberbeckmann S."/>
            <person name="Bunk B."/>
            <person name="Jeske O."/>
            <person name="Meyerdierks A."/>
            <person name="Storesund J.E."/>
            <person name="Kallscheuer N."/>
            <person name="Luecker S."/>
            <person name="Lage O.M."/>
            <person name="Pohl T."/>
            <person name="Merkel B.J."/>
            <person name="Hornburger P."/>
            <person name="Mueller R.-W."/>
            <person name="Bruemmer F."/>
            <person name="Labrenz M."/>
            <person name="Spormann A.M."/>
            <person name="Op den Camp H."/>
            <person name="Overmann J."/>
            <person name="Amann R."/>
            <person name="Jetten M.S.M."/>
            <person name="Mascher T."/>
            <person name="Medema M.H."/>
            <person name="Devos D.P."/>
            <person name="Kaster A.-K."/>
            <person name="Ovreas L."/>
            <person name="Rohde M."/>
            <person name="Galperin M.Y."/>
            <person name="Jogler C."/>
        </authorList>
    </citation>
    <scope>NUCLEOTIDE SEQUENCE [LARGE SCALE GENOMIC DNA]</scope>
    <source>
        <strain evidence="9 10">Pla85_3_4</strain>
    </source>
</reference>
<dbReference type="CDD" id="cd14014">
    <property type="entry name" value="STKc_PknB_like"/>
    <property type="match status" value="1"/>
</dbReference>
<accession>A0A518DQB6</accession>
<dbReference type="Proteomes" id="UP000317648">
    <property type="component" value="Chromosome"/>
</dbReference>
<protein>
    <submittedName>
        <fullName evidence="9">Serine/threonine-protein kinase PknB</fullName>
        <ecNumber evidence="9">2.7.11.1</ecNumber>
    </submittedName>
</protein>
<keyword evidence="1 9" id="KW-0808">Transferase</keyword>
<dbReference type="SMART" id="SM00220">
    <property type="entry name" value="S_TKc"/>
    <property type="match status" value="1"/>
</dbReference>
<proteinExistence type="predicted"/>
<keyword evidence="3 9" id="KW-0418">Kinase</keyword>
<evidence type="ECO:0000256" key="3">
    <source>
        <dbReference type="ARBA" id="ARBA00022777"/>
    </source>
</evidence>
<dbReference type="PANTHER" id="PTHR43289:SF6">
    <property type="entry name" value="SERINE_THREONINE-PROTEIN KINASE NEKL-3"/>
    <property type="match status" value="1"/>
</dbReference>
<evidence type="ECO:0000256" key="2">
    <source>
        <dbReference type="ARBA" id="ARBA00022741"/>
    </source>
</evidence>
<evidence type="ECO:0000256" key="4">
    <source>
        <dbReference type="ARBA" id="ARBA00022840"/>
    </source>
</evidence>
<feature type="region of interest" description="Disordered" evidence="6">
    <location>
        <begin position="199"/>
        <end position="218"/>
    </location>
</feature>
<keyword evidence="10" id="KW-1185">Reference proteome</keyword>
<feature type="transmembrane region" description="Helical" evidence="7">
    <location>
        <begin position="451"/>
        <end position="475"/>
    </location>
</feature>
<feature type="compositionally biased region" description="Acidic residues" evidence="6">
    <location>
        <begin position="16"/>
        <end position="25"/>
    </location>
</feature>
<dbReference type="GO" id="GO:0005524">
    <property type="term" value="F:ATP binding"/>
    <property type="evidence" value="ECO:0007669"/>
    <property type="project" value="UniProtKB-UniRule"/>
</dbReference>
<evidence type="ECO:0000313" key="10">
    <source>
        <dbReference type="Proteomes" id="UP000317648"/>
    </source>
</evidence>
<name>A0A518DQB6_9BACT</name>
<feature type="binding site" evidence="5">
    <location>
        <position position="92"/>
    </location>
    <ligand>
        <name>ATP</name>
        <dbReference type="ChEBI" id="CHEBI:30616"/>
    </ligand>
</feature>
<keyword evidence="7" id="KW-0472">Membrane</keyword>
<organism evidence="9 10">
    <name type="scientific">Lignipirellula cremea</name>
    <dbReference type="NCBI Taxonomy" id="2528010"/>
    <lineage>
        <taxon>Bacteria</taxon>
        <taxon>Pseudomonadati</taxon>
        <taxon>Planctomycetota</taxon>
        <taxon>Planctomycetia</taxon>
        <taxon>Pirellulales</taxon>
        <taxon>Pirellulaceae</taxon>
        <taxon>Lignipirellula</taxon>
    </lineage>
</organism>
<evidence type="ECO:0000256" key="7">
    <source>
        <dbReference type="SAM" id="Phobius"/>
    </source>
</evidence>
<dbReference type="EC" id="2.7.11.1" evidence="9"/>
<evidence type="ECO:0000256" key="6">
    <source>
        <dbReference type="SAM" id="MobiDB-lite"/>
    </source>
</evidence>
<dbReference type="InterPro" id="IPR011009">
    <property type="entry name" value="Kinase-like_dom_sf"/>
</dbReference>
<feature type="transmembrane region" description="Helical" evidence="7">
    <location>
        <begin position="487"/>
        <end position="508"/>
    </location>
</feature>
<dbReference type="SUPFAM" id="SSF56112">
    <property type="entry name" value="Protein kinase-like (PK-like)"/>
    <property type="match status" value="1"/>
</dbReference>
<dbReference type="Pfam" id="PF00069">
    <property type="entry name" value="Pkinase"/>
    <property type="match status" value="1"/>
</dbReference>
<dbReference type="Gene3D" id="3.30.200.20">
    <property type="entry name" value="Phosphorylase Kinase, domain 1"/>
    <property type="match status" value="1"/>
</dbReference>
<dbReference type="InterPro" id="IPR008271">
    <property type="entry name" value="Ser/Thr_kinase_AS"/>
</dbReference>
<feature type="region of interest" description="Disordered" evidence="6">
    <location>
        <begin position="1"/>
        <end position="31"/>
    </location>
</feature>
<dbReference type="AlphaFoldDB" id="A0A518DQB6"/>
<keyword evidence="7" id="KW-1133">Transmembrane helix</keyword>
<evidence type="ECO:0000256" key="5">
    <source>
        <dbReference type="PROSITE-ProRule" id="PRU10141"/>
    </source>
</evidence>
<dbReference type="PROSITE" id="PS50011">
    <property type="entry name" value="PROTEIN_KINASE_DOM"/>
    <property type="match status" value="1"/>
</dbReference>
<keyword evidence="4 5" id="KW-0067">ATP-binding</keyword>
<feature type="region of interest" description="Disordered" evidence="6">
    <location>
        <begin position="554"/>
        <end position="588"/>
    </location>
</feature>
<feature type="transmembrane region" description="Helical" evidence="7">
    <location>
        <begin position="420"/>
        <end position="439"/>
    </location>
</feature>
<dbReference type="EMBL" id="CP036433">
    <property type="protein sequence ID" value="QDU94028.1"/>
    <property type="molecule type" value="Genomic_DNA"/>
</dbReference>
<feature type="domain" description="Protein kinase" evidence="8">
    <location>
        <begin position="63"/>
        <end position="350"/>
    </location>
</feature>
<gene>
    <name evidence="9" type="primary">pknB_6</name>
    <name evidence="9" type="ORF">Pla8534_18140</name>
</gene>
<evidence type="ECO:0000259" key="8">
    <source>
        <dbReference type="PROSITE" id="PS50011"/>
    </source>
</evidence>